<organism evidence="3 4">
    <name type="scientific">Sphaerulina musiva (strain SO2202)</name>
    <name type="common">Poplar stem canker fungus</name>
    <name type="synonym">Septoria musiva</name>
    <dbReference type="NCBI Taxonomy" id="692275"/>
    <lineage>
        <taxon>Eukaryota</taxon>
        <taxon>Fungi</taxon>
        <taxon>Dikarya</taxon>
        <taxon>Ascomycota</taxon>
        <taxon>Pezizomycotina</taxon>
        <taxon>Dothideomycetes</taxon>
        <taxon>Dothideomycetidae</taxon>
        <taxon>Mycosphaerellales</taxon>
        <taxon>Mycosphaerellaceae</taxon>
        <taxon>Sphaerulina</taxon>
    </lineage>
</organism>
<dbReference type="PANTHER" id="PTHR40265">
    <property type="entry name" value="BLL2707 PROTEIN"/>
    <property type="match status" value="1"/>
</dbReference>
<dbReference type="AlphaFoldDB" id="N1QLX7"/>
<feature type="region of interest" description="Disordered" evidence="1">
    <location>
        <begin position="155"/>
        <end position="175"/>
    </location>
</feature>
<dbReference type="EMBL" id="KB456260">
    <property type="protein sequence ID" value="EMF17237.1"/>
    <property type="molecule type" value="Genomic_DNA"/>
</dbReference>
<evidence type="ECO:0000259" key="2">
    <source>
        <dbReference type="Pfam" id="PF13468"/>
    </source>
</evidence>
<keyword evidence="4" id="KW-1185">Reference proteome</keyword>
<sequence>MAPSQAQLDHVVLLLPYQDILHPPTWLTDHFVISEGGRHSDGKTENKLILFADGSYLELIAFVNDDPQHRANHWWDKPFGVVDYALTTTSDDGFGTLKDVRERLAKTNTGISYTEPQEGGRLKPDGTKLEWRVTFPTGTTRGSVPFWCHDRTPRERRVPISGSSSSSSNSATHHPCQATGIQAVVLDVSASSSSFERLTNATAAILGYDDDDDLSSSGGGSSGSRSSERYHHHQYEVNAVYPIADAKPPSIRMVQKANNNNNNKNNKNNNDDDDHGERADSLSVVFHTPMKLPPIHRKIGESGTVSLLFEG</sequence>
<name>N1QLX7_SPHMS</name>
<proteinExistence type="predicted"/>
<accession>N1QLX7</accession>
<evidence type="ECO:0000256" key="1">
    <source>
        <dbReference type="SAM" id="MobiDB-lite"/>
    </source>
</evidence>
<dbReference type="OMA" id="KWATSAP"/>
<feature type="compositionally biased region" description="Low complexity" evidence="1">
    <location>
        <begin position="161"/>
        <end position="170"/>
    </location>
</feature>
<dbReference type="GeneID" id="27900713"/>
<dbReference type="Gene3D" id="3.10.180.10">
    <property type="entry name" value="2,3-Dihydroxybiphenyl 1,2-Dioxygenase, domain 1"/>
    <property type="match status" value="1"/>
</dbReference>
<dbReference type="PANTHER" id="PTHR40265:SF1">
    <property type="entry name" value="GLYOXALASE-LIKE DOMAIN-CONTAINING PROTEIN"/>
    <property type="match status" value="1"/>
</dbReference>
<feature type="region of interest" description="Disordered" evidence="1">
    <location>
        <begin position="208"/>
        <end position="229"/>
    </location>
</feature>
<dbReference type="InterPro" id="IPR029068">
    <property type="entry name" value="Glyas_Bleomycin-R_OHBP_Dase"/>
</dbReference>
<dbReference type="RefSeq" id="XP_016765358.1">
    <property type="nucleotide sequence ID" value="XM_016903576.1"/>
</dbReference>
<reference evidence="3 4" key="1">
    <citation type="journal article" date="2012" name="PLoS Pathog.">
        <title>Diverse lifestyles and strategies of plant pathogenesis encoded in the genomes of eighteen Dothideomycetes fungi.</title>
        <authorList>
            <person name="Ohm R.A."/>
            <person name="Feau N."/>
            <person name="Henrissat B."/>
            <person name="Schoch C.L."/>
            <person name="Horwitz B.A."/>
            <person name="Barry K.W."/>
            <person name="Condon B.J."/>
            <person name="Copeland A.C."/>
            <person name="Dhillon B."/>
            <person name="Glaser F."/>
            <person name="Hesse C.N."/>
            <person name="Kosti I."/>
            <person name="LaButti K."/>
            <person name="Lindquist E.A."/>
            <person name="Lucas S."/>
            <person name="Salamov A.A."/>
            <person name="Bradshaw R.E."/>
            <person name="Ciuffetti L."/>
            <person name="Hamelin R.C."/>
            <person name="Kema G.H.J."/>
            <person name="Lawrence C."/>
            <person name="Scott J.A."/>
            <person name="Spatafora J.W."/>
            <person name="Turgeon B.G."/>
            <person name="de Wit P.J.G.M."/>
            <person name="Zhong S."/>
            <person name="Goodwin S.B."/>
            <person name="Grigoriev I.V."/>
        </authorList>
    </citation>
    <scope>NUCLEOTIDE SEQUENCE [LARGE SCALE GENOMIC DNA]</scope>
    <source>
        <strain evidence="3 4">SO2202</strain>
    </source>
</reference>
<dbReference type="OrthoDB" id="408973at2759"/>
<protein>
    <recommendedName>
        <fullName evidence="2">Glyoxalase-like domain-containing protein</fullName>
    </recommendedName>
</protein>
<dbReference type="InterPro" id="IPR025870">
    <property type="entry name" value="Glyoxalase-like_dom"/>
</dbReference>
<feature type="compositionally biased region" description="Low complexity" evidence="1">
    <location>
        <begin position="258"/>
        <end position="268"/>
    </location>
</feature>
<evidence type="ECO:0000313" key="4">
    <source>
        <dbReference type="Proteomes" id="UP000016931"/>
    </source>
</evidence>
<dbReference type="HOGENOM" id="CLU_058475_0_0_1"/>
<dbReference type="Pfam" id="PF13468">
    <property type="entry name" value="Glyoxalase_3"/>
    <property type="match status" value="1"/>
</dbReference>
<feature type="region of interest" description="Disordered" evidence="1">
    <location>
        <begin position="255"/>
        <end position="278"/>
    </location>
</feature>
<dbReference type="eggNOG" id="ENOG502S4CM">
    <property type="taxonomic scope" value="Eukaryota"/>
</dbReference>
<feature type="domain" description="Glyoxalase-like" evidence="2">
    <location>
        <begin position="8"/>
        <end position="198"/>
    </location>
</feature>
<gene>
    <name evidence="3" type="ORF">SEPMUDRAFT_146323</name>
</gene>
<dbReference type="Proteomes" id="UP000016931">
    <property type="component" value="Unassembled WGS sequence"/>
</dbReference>
<evidence type="ECO:0000313" key="3">
    <source>
        <dbReference type="EMBL" id="EMF17237.1"/>
    </source>
</evidence>